<feature type="transmembrane region" description="Helical" evidence="7">
    <location>
        <begin position="70"/>
        <end position="90"/>
    </location>
</feature>
<sequence length="384" mass="40126">MTSQPTTQQTSTPPDRATAPLPHDENVPTPARRRWLMLAGGFALVVLLACLPLLAISLPGVLPGPTYTPGTLQVLALALLVGALALSYHLLFGVAGLLSFGHALYFAVGVYGLAIVLDRTDLPLLPAACVVLVGGIVVAHVVGAISLRVTGISFAMVTLAFAQAGNVLVRRNPAGATGGEEGLALDTTHVPDALVGVMNTRNLYWLALVVLVVVYAVVLWVERSRAGHVAAATRENEMRVRVVGGRPYLVKLLVFVVAATLATAVGMAYLLLQSGAVPRVTSADFTLTLLVMVVLGGVGSRWGAVVGGVLYTLLDQRLGALAASEAIAGLPSVLRVPLSEPLFILGTLFILVVLFLPGGIAGAAQRLSHRRRREGARDLMEESA</sequence>
<evidence type="ECO:0000256" key="4">
    <source>
        <dbReference type="ARBA" id="ARBA00022989"/>
    </source>
</evidence>
<dbReference type="PANTHER" id="PTHR30482">
    <property type="entry name" value="HIGH-AFFINITY BRANCHED-CHAIN AMINO ACID TRANSPORT SYSTEM PERMEASE"/>
    <property type="match status" value="1"/>
</dbReference>
<evidence type="ECO:0000256" key="5">
    <source>
        <dbReference type="ARBA" id="ARBA00023136"/>
    </source>
</evidence>
<feature type="transmembrane region" description="Helical" evidence="7">
    <location>
        <begin position="248"/>
        <end position="272"/>
    </location>
</feature>
<feature type="transmembrane region" description="Helical" evidence="7">
    <location>
        <begin position="342"/>
        <end position="364"/>
    </location>
</feature>
<accession>A0A849K5X2</accession>
<dbReference type="Pfam" id="PF02653">
    <property type="entry name" value="BPD_transp_2"/>
    <property type="match status" value="1"/>
</dbReference>
<dbReference type="GO" id="GO:0015658">
    <property type="term" value="F:branched-chain amino acid transmembrane transporter activity"/>
    <property type="evidence" value="ECO:0007669"/>
    <property type="project" value="InterPro"/>
</dbReference>
<keyword evidence="4 7" id="KW-1133">Transmembrane helix</keyword>
<dbReference type="Proteomes" id="UP000557204">
    <property type="component" value="Unassembled WGS sequence"/>
</dbReference>
<evidence type="ECO:0000256" key="2">
    <source>
        <dbReference type="ARBA" id="ARBA00022475"/>
    </source>
</evidence>
<dbReference type="EMBL" id="JABFAJ010000022">
    <property type="protein sequence ID" value="NNU28321.1"/>
    <property type="molecule type" value="Genomic_DNA"/>
</dbReference>
<protein>
    <submittedName>
        <fullName evidence="8">Branched-chain amino acid ABC transporter permease</fullName>
    </submittedName>
</protein>
<comment type="caution">
    <text evidence="8">The sequence shown here is derived from an EMBL/GenBank/DDBJ whole genome shotgun (WGS) entry which is preliminary data.</text>
</comment>
<evidence type="ECO:0000256" key="7">
    <source>
        <dbReference type="SAM" id="Phobius"/>
    </source>
</evidence>
<evidence type="ECO:0000256" key="1">
    <source>
        <dbReference type="ARBA" id="ARBA00004651"/>
    </source>
</evidence>
<reference evidence="8 9" key="1">
    <citation type="submission" date="2020-05" db="EMBL/GenBank/DDBJ databases">
        <title>Genome sequence of Isoptericola sp. JC619 isolated from Chilika lagoon, India.</title>
        <authorList>
            <person name="Kumar D."/>
            <person name="Appam K."/>
            <person name="Gandham S."/>
            <person name="Uppada J."/>
            <person name="Sasikala C."/>
            <person name="Venkata Ramana C."/>
        </authorList>
    </citation>
    <scope>NUCLEOTIDE SEQUENCE [LARGE SCALE GENOMIC DNA]</scope>
    <source>
        <strain evidence="8 9">JC619</strain>
    </source>
</reference>
<keyword evidence="5 7" id="KW-0472">Membrane</keyword>
<organism evidence="8 9">
    <name type="scientific">Isoptericola sediminis</name>
    <dbReference type="NCBI Taxonomy" id="2733572"/>
    <lineage>
        <taxon>Bacteria</taxon>
        <taxon>Bacillati</taxon>
        <taxon>Actinomycetota</taxon>
        <taxon>Actinomycetes</taxon>
        <taxon>Micrococcales</taxon>
        <taxon>Promicromonosporaceae</taxon>
        <taxon>Isoptericola</taxon>
    </lineage>
</organism>
<keyword evidence="2" id="KW-1003">Cell membrane</keyword>
<comment type="subcellular location">
    <subcellularLocation>
        <location evidence="1">Cell membrane</location>
        <topology evidence="1">Multi-pass membrane protein</topology>
    </subcellularLocation>
</comment>
<feature type="region of interest" description="Disordered" evidence="6">
    <location>
        <begin position="1"/>
        <end position="27"/>
    </location>
</feature>
<keyword evidence="3 7" id="KW-0812">Transmembrane</keyword>
<dbReference type="InterPro" id="IPR001851">
    <property type="entry name" value="ABC_transp_permease"/>
</dbReference>
<feature type="compositionally biased region" description="Low complexity" evidence="6">
    <location>
        <begin position="1"/>
        <end position="14"/>
    </location>
</feature>
<evidence type="ECO:0000256" key="3">
    <source>
        <dbReference type="ARBA" id="ARBA00022692"/>
    </source>
</evidence>
<dbReference type="InterPro" id="IPR043428">
    <property type="entry name" value="LivM-like"/>
</dbReference>
<name>A0A849K5X2_9MICO</name>
<dbReference type="AlphaFoldDB" id="A0A849K5X2"/>
<feature type="transmembrane region" description="Helical" evidence="7">
    <location>
        <begin position="97"/>
        <end position="117"/>
    </location>
</feature>
<dbReference type="PANTHER" id="PTHR30482:SF17">
    <property type="entry name" value="ABC TRANSPORTER ATP-BINDING PROTEIN"/>
    <property type="match status" value="1"/>
</dbReference>
<feature type="transmembrane region" description="Helical" evidence="7">
    <location>
        <begin position="203"/>
        <end position="221"/>
    </location>
</feature>
<evidence type="ECO:0000313" key="9">
    <source>
        <dbReference type="Proteomes" id="UP000557204"/>
    </source>
</evidence>
<dbReference type="CDD" id="cd06581">
    <property type="entry name" value="TM_PBP1_LivM_like"/>
    <property type="match status" value="1"/>
</dbReference>
<feature type="transmembrane region" description="Helical" evidence="7">
    <location>
        <begin position="123"/>
        <end position="142"/>
    </location>
</feature>
<gene>
    <name evidence="8" type="ORF">HLI28_12305</name>
</gene>
<feature type="transmembrane region" description="Helical" evidence="7">
    <location>
        <begin position="287"/>
        <end position="311"/>
    </location>
</feature>
<feature type="transmembrane region" description="Helical" evidence="7">
    <location>
        <begin position="35"/>
        <end position="58"/>
    </location>
</feature>
<proteinExistence type="predicted"/>
<keyword evidence="9" id="KW-1185">Reference proteome</keyword>
<evidence type="ECO:0000313" key="8">
    <source>
        <dbReference type="EMBL" id="NNU28321.1"/>
    </source>
</evidence>
<evidence type="ECO:0000256" key="6">
    <source>
        <dbReference type="SAM" id="MobiDB-lite"/>
    </source>
</evidence>
<dbReference type="GO" id="GO:0005886">
    <property type="term" value="C:plasma membrane"/>
    <property type="evidence" value="ECO:0007669"/>
    <property type="project" value="UniProtKB-SubCell"/>
</dbReference>